<comment type="subcellular location">
    <subcellularLocation>
        <location evidence="9">Cytoplasm</location>
    </subcellularLocation>
</comment>
<dbReference type="HAMAP" id="MF_00361">
    <property type="entry name" value="NAD_kinase"/>
    <property type="match status" value="1"/>
</dbReference>
<comment type="caution">
    <text evidence="9">Lacks conserved residue(s) required for the propagation of feature annotation.</text>
</comment>
<dbReference type="NCBIfam" id="NF002892">
    <property type="entry name" value="PRK03372.1"/>
    <property type="match status" value="1"/>
</dbReference>
<gene>
    <name evidence="9" type="primary">nadK</name>
    <name evidence="11" type="ORF">E3N84_02190</name>
</gene>
<dbReference type="GO" id="GO:0005524">
    <property type="term" value="F:ATP binding"/>
    <property type="evidence" value="ECO:0007669"/>
    <property type="project" value="UniProtKB-KW"/>
</dbReference>
<comment type="catalytic activity">
    <reaction evidence="8 9">
        <text>NAD(+) + ATP = ADP + NADP(+) + H(+)</text>
        <dbReference type="Rhea" id="RHEA:18629"/>
        <dbReference type="ChEBI" id="CHEBI:15378"/>
        <dbReference type="ChEBI" id="CHEBI:30616"/>
        <dbReference type="ChEBI" id="CHEBI:57540"/>
        <dbReference type="ChEBI" id="CHEBI:58349"/>
        <dbReference type="ChEBI" id="CHEBI:456216"/>
        <dbReference type="EC" id="2.7.1.23"/>
    </reaction>
</comment>
<evidence type="ECO:0000256" key="8">
    <source>
        <dbReference type="ARBA" id="ARBA00047925"/>
    </source>
</evidence>
<protein>
    <recommendedName>
        <fullName evidence="9">NAD kinase</fullName>
        <ecNumber evidence="9">2.7.1.23</ecNumber>
    </recommendedName>
    <alternativeName>
        <fullName evidence="9">ATP-dependent NAD kinase</fullName>
    </alternativeName>
</protein>
<evidence type="ECO:0000256" key="4">
    <source>
        <dbReference type="ARBA" id="ARBA00022777"/>
    </source>
</evidence>
<keyword evidence="7 9" id="KW-0520">NAD</keyword>
<keyword evidence="3 9" id="KW-0547">Nucleotide-binding</keyword>
<dbReference type="PANTHER" id="PTHR20275">
    <property type="entry name" value="NAD KINASE"/>
    <property type="match status" value="1"/>
</dbReference>
<comment type="function">
    <text evidence="9">Involved in the regulation of the intracellular balance of NAD and NADP, and is a key enzyme in the biosynthesis of NADP. Catalyzes specifically the phosphorylation on 2'-hydroxyl of the adenosine moiety of NAD to yield NADP.</text>
</comment>
<dbReference type="GO" id="GO:0003951">
    <property type="term" value="F:NAD+ kinase activity"/>
    <property type="evidence" value="ECO:0007669"/>
    <property type="project" value="UniProtKB-UniRule"/>
</dbReference>
<feature type="binding site" evidence="9">
    <location>
        <position position="213"/>
    </location>
    <ligand>
        <name>NAD(+)</name>
        <dbReference type="ChEBI" id="CHEBI:57540"/>
    </ligand>
</feature>
<evidence type="ECO:0000313" key="11">
    <source>
        <dbReference type="EMBL" id="TFB78978.1"/>
    </source>
</evidence>
<feature type="binding site" evidence="9">
    <location>
        <begin position="183"/>
        <end position="184"/>
    </location>
    <ligand>
        <name>NAD(+)</name>
        <dbReference type="ChEBI" id="CHEBI:57540"/>
    </ligand>
</feature>
<evidence type="ECO:0000256" key="9">
    <source>
        <dbReference type="HAMAP-Rule" id="MF_00361"/>
    </source>
</evidence>
<evidence type="ECO:0000313" key="12">
    <source>
        <dbReference type="Proteomes" id="UP000298488"/>
    </source>
</evidence>
<dbReference type="InterPro" id="IPR002504">
    <property type="entry name" value="NADK"/>
</dbReference>
<evidence type="ECO:0000256" key="10">
    <source>
        <dbReference type="SAM" id="MobiDB-lite"/>
    </source>
</evidence>
<dbReference type="Pfam" id="PF20143">
    <property type="entry name" value="NAD_kinase_C"/>
    <property type="match status" value="1"/>
</dbReference>
<feature type="region of interest" description="Disordered" evidence="10">
    <location>
        <begin position="1"/>
        <end position="30"/>
    </location>
</feature>
<feature type="binding site" evidence="9">
    <location>
        <position position="194"/>
    </location>
    <ligand>
        <name>NAD(+)</name>
        <dbReference type="ChEBI" id="CHEBI:57540"/>
    </ligand>
</feature>
<reference evidence="11 12" key="1">
    <citation type="submission" date="2019-03" db="EMBL/GenBank/DDBJ databases">
        <title>Genomics of glacier-inhabiting Cryobacterium strains.</title>
        <authorList>
            <person name="Liu Q."/>
            <person name="Xin Y.-H."/>
        </authorList>
    </citation>
    <scope>NUCLEOTIDE SEQUENCE [LARGE SCALE GENOMIC DNA]</scope>
    <source>
        <strain evidence="11 12">CGMCC 1.10440</strain>
    </source>
</reference>
<keyword evidence="2 9" id="KW-0808">Transferase</keyword>
<feature type="binding site" evidence="9">
    <location>
        <begin position="109"/>
        <end position="110"/>
    </location>
    <ligand>
        <name>NAD(+)</name>
        <dbReference type="ChEBI" id="CHEBI:57540"/>
    </ligand>
</feature>
<feature type="binding site" evidence="9">
    <location>
        <begin position="224"/>
        <end position="229"/>
    </location>
    <ligand>
        <name>NAD(+)</name>
        <dbReference type="ChEBI" id="CHEBI:57540"/>
    </ligand>
</feature>
<dbReference type="EC" id="2.7.1.23" evidence="9"/>
<sequence length="340" mass="36652">MDWTGLRAGEGVRTCGERTSSTSGSSRSSVKEAQVTARHILVVSHTGRTETLIAAVEVCRRLIDGGVTPVLPEADRADVLAHDPGLPVEILGEGVAMDELELAIVLGGDGTILRAAEITRDSPAPLLGINLGHVGFLAEAEKESLDESVRRALDREYEIEERMTLAVRVKVDTEVVYETWALNEATVEKASRERMLEVIIEVDGRPLSSFGCDGVVMSTPTGSTAYSFSAGGPIVWPALDAMLLVPLSAHALFARPLVVGPDSVFAVEVLDRTQGTGVLWCDGRRTWDLPRGARVIVRRSGTPVRLARLHSEPFTNRLVKKFNLPVTGWRGPADGEGRTS</sequence>
<comment type="similarity">
    <text evidence="9">Belongs to the NAD kinase family.</text>
</comment>
<evidence type="ECO:0000256" key="3">
    <source>
        <dbReference type="ARBA" id="ARBA00022741"/>
    </source>
</evidence>
<dbReference type="GO" id="GO:0046872">
    <property type="term" value="F:metal ion binding"/>
    <property type="evidence" value="ECO:0007669"/>
    <property type="project" value="UniProtKB-UniRule"/>
</dbReference>
<evidence type="ECO:0000256" key="5">
    <source>
        <dbReference type="ARBA" id="ARBA00022840"/>
    </source>
</evidence>
<dbReference type="GO" id="GO:0019674">
    <property type="term" value="P:NAD+ metabolic process"/>
    <property type="evidence" value="ECO:0007669"/>
    <property type="project" value="InterPro"/>
</dbReference>
<dbReference type="Pfam" id="PF01513">
    <property type="entry name" value="NAD_kinase"/>
    <property type="match status" value="1"/>
</dbReference>
<dbReference type="GO" id="GO:0005737">
    <property type="term" value="C:cytoplasm"/>
    <property type="evidence" value="ECO:0007669"/>
    <property type="project" value="UniProtKB-SubCell"/>
</dbReference>
<dbReference type="SUPFAM" id="SSF111331">
    <property type="entry name" value="NAD kinase/diacylglycerol kinase-like"/>
    <property type="match status" value="1"/>
</dbReference>
<keyword evidence="4 9" id="KW-0418">Kinase</keyword>
<dbReference type="FunFam" id="2.60.200.30:FF:000007">
    <property type="entry name" value="NAD kinase"/>
    <property type="match status" value="1"/>
</dbReference>
<keyword evidence="12" id="KW-1185">Reference proteome</keyword>
<dbReference type="Proteomes" id="UP000298488">
    <property type="component" value="Unassembled WGS sequence"/>
</dbReference>
<dbReference type="InterPro" id="IPR017437">
    <property type="entry name" value="ATP-NAD_kinase_PpnK-typ_C"/>
</dbReference>
<dbReference type="InterPro" id="IPR016064">
    <property type="entry name" value="NAD/diacylglycerol_kinase_sf"/>
</dbReference>
<dbReference type="AlphaFoldDB" id="A0A4V3IA37"/>
<name>A0A4V3IA37_9MICO</name>
<evidence type="ECO:0000256" key="6">
    <source>
        <dbReference type="ARBA" id="ARBA00022857"/>
    </source>
</evidence>
<feature type="binding site" evidence="9">
    <location>
        <position position="114"/>
    </location>
    <ligand>
        <name>NAD(+)</name>
        <dbReference type="ChEBI" id="CHEBI:57540"/>
    </ligand>
</feature>
<dbReference type="Gene3D" id="2.60.200.30">
    <property type="entry name" value="Probable inorganic polyphosphate/atp-NAD kinase, domain 2"/>
    <property type="match status" value="1"/>
</dbReference>
<dbReference type="Gene3D" id="3.40.50.10330">
    <property type="entry name" value="Probable inorganic polyphosphate/atp-NAD kinase, domain 1"/>
    <property type="match status" value="1"/>
</dbReference>
<evidence type="ECO:0000256" key="2">
    <source>
        <dbReference type="ARBA" id="ARBA00022679"/>
    </source>
</evidence>
<evidence type="ECO:0000256" key="1">
    <source>
        <dbReference type="ARBA" id="ARBA00022490"/>
    </source>
</evidence>
<dbReference type="OrthoDB" id="9774737at2"/>
<dbReference type="GO" id="GO:0006741">
    <property type="term" value="P:NADP+ biosynthetic process"/>
    <property type="evidence" value="ECO:0007669"/>
    <property type="project" value="UniProtKB-UniRule"/>
</dbReference>
<dbReference type="GO" id="GO:0051287">
    <property type="term" value="F:NAD binding"/>
    <property type="evidence" value="ECO:0007669"/>
    <property type="project" value="UniProtKB-ARBA"/>
</dbReference>
<feature type="compositionally biased region" description="Low complexity" evidence="10">
    <location>
        <begin position="18"/>
        <end position="28"/>
    </location>
</feature>
<evidence type="ECO:0000256" key="7">
    <source>
        <dbReference type="ARBA" id="ARBA00023027"/>
    </source>
</evidence>
<feature type="active site" description="Proton acceptor" evidence="9">
    <location>
        <position position="109"/>
    </location>
</feature>
<keyword evidence="6 9" id="KW-0521">NADP</keyword>
<organism evidence="11 12">
    <name type="scientific">Terrimesophilobacter mesophilus</name>
    <dbReference type="NCBI Taxonomy" id="433647"/>
    <lineage>
        <taxon>Bacteria</taxon>
        <taxon>Bacillati</taxon>
        <taxon>Actinomycetota</taxon>
        <taxon>Actinomycetes</taxon>
        <taxon>Micrococcales</taxon>
        <taxon>Microbacteriaceae</taxon>
        <taxon>Terrimesophilobacter</taxon>
    </lineage>
</organism>
<accession>A0A4V3IA37</accession>
<keyword evidence="1 9" id="KW-0963">Cytoplasm</keyword>
<dbReference type="EMBL" id="SOFI01000003">
    <property type="protein sequence ID" value="TFB78978.1"/>
    <property type="molecule type" value="Genomic_DNA"/>
</dbReference>
<dbReference type="InterPro" id="IPR017438">
    <property type="entry name" value="ATP-NAD_kinase_N"/>
</dbReference>
<comment type="caution">
    <text evidence="11">The sequence shown here is derived from an EMBL/GenBank/DDBJ whole genome shotgun (WGS) entry which is preliminary data.</text>
</comment>
<dbReference type="PANTHER" id="PTHR20275:SF0">
    <property type="entry name" value="NAD KINASE"/>
    <property type="match status" value="1"/>
</dbReference>
<comment type="cofactor">
    <cofactor evidence="9">
        <name>a divalent metal cation</name>
        <dbReference type="ChEBI" id="CHEBI:60240"/>
    </cofactor>
</comment>
<keyword evidence="5 9" id="KW-0067">ATP-binding</keyword>
<proteinExistence type="inferred from homology"/>